<dbReference type="PANTHER" id="PTHR11480">
    <property type="entry name" value="SAPOSIN-RELATED"/>
    <property type="match status" value="1"/>
</dbReference>
<dbReference type="Pfam" id="PF05184">
    <property type="entry name" value="SapB_1"/>
    <property type="match status" value="3"/>
</dbReference>
<feature type="domain" description="Saposin B-type" evidence="8">
    <location>
        <begin position="260"/>
        <end position="340"/>
    </location>
</feature>
<feature type="domain" description="Saposin B-type" evidence="8">
    <location>
        <begin position="416"/>
        <end position="486"/>
    </location>
</feature>
<evidence type="ECO:0000259" key="9">
    <source>
        <dbReference type="PROSITE" id="PS51110"/>
    </source>
</evidence>
<feature type="signal peptide" evidence="7">
    <location>
        <begin position="1"/>
        <end position="20"/>
    </location>
</feature>
<feature type="domain" description="Saposin A-type" evidence="9">
    <location>
        <begin position="799"/>
        <end position="839"/>
    </location>
</feature>
<dbReference type="SMART" id="SM00162">
    <property type="entry name" value="SAPA"/>
    <property type="match status" value="2"/>
</dbReference>
<evidence type="ECO:0000256" key="2">
    <source>
        <dbReference type="ARBA" id="ARBA00022525"/>
    </source>
</evidence>
<evidence type="ECO:0000256" key="4">
    <source>
        <dbReference type="ARBA" id="ARBA00022737"/>
    </source>
</evidence>
<dbReference type="EMBL" id="SEYY01024884">
    <property type="protein sequence ID" value="KAB7493819.1"/>
    <property type="molecule type" value="Genomic_DNA"/>
</dbReference>
<feature type="domain" description="Saposin B-type" evidence="8">
    <location>
        <begin position="613"/>
        <end position="702"/>
    </location>
</feature>
<dbReference type="InterPro" id="IPR011001">
    <property type="entry name" value="Saposin-like"/>
</dbReference>
<dbReference type="PANTHER" id="PTHR11480:SF3">
    <property type="entry name" value="BCDNA.GH08312"/>
    <property type="match status" value="1"/>
</dbReference>
<dbReference type="Proteomes" id="UP000326759">
    <property type="component" value="Unassembled WGS sequence"/>
</dbReference>
<evidence type="ECO:0000313" key="11">
    <source>
        <dbReference type="Proteomes" id="UP000326759"/>
    </source>
</evidence>
<name>A0A5N5SJL8_9CRUS</name>
<keyword evidence="3 7" id="KW-0732">Signal</keyword>
<dbReference type="SMART" id="SM00741">
    <property type="entry name" value="SapB"/>
    <property type="match status" value="7"/>
</dbReference>
<dbReference type="AlphaFoldDB" id="A0A5N5SJL8"/>
<dbReference type="InterPro" id="IPR003119">
    <property type="entry name" value="SAP_A"/>
</dbReference>
<keyword evidence="4" id="KW-0677">Repeat</keyword>
<keyword evidence="6" id="KW-0325">Glycoprotein</keyword>
<dbReference type="PRINTS" id="PR01797">
    <property type="entry name" value="SAPOSIN"/>
</dbReference>
<protein>
    <submittedName>
        <fullName evidence="10">Prosaposin</fullName>
    </submittedName>
</protein>
<evidence type="ECO:0000256" key="7">
    <source>
        <dbReference type="SAM" id="SignalP"/>
    </source>
</evidence>
<dbReference type="Pfam" id="PF02199">
    <property type="entry name" value="SapA"/>
    <property type="match status" value="2"/>
</dbReference>
<comment type="subcellular location">
    <subcellularLocation>
        <location evidence="1">Secreted</location>
    </subcellularLocation>
</comment>
<organism evidence="10 11">
    <name type="scientific">Armadillidium nasatum</name>
    <dbReference type="NCBI Taxonomy" id="96803"/>
    <lineage>
        <taxon>Eukaryota</taxon>
        <taxon>Metazoa</taxon>
        <taxon>Ecdysozoa</taxon>
        <taxon>Arthropoda</taxon>
        <taxon>Crustacea</taxon>
        <taxon>Multicrustacea</taxon>
        <taxon>Malacostraca</taxon>
        <taxon>Eumalacostraca</taxon>
        <taxon>Peracarida</taxon>
        <taxon>Isopoda</taxon>
        <taxon>Oniscidea</taxon>
        <taxon>Crinocheta</taxon>
        <taxon>Armadillidiidae</taxon>
        <taxon>Armadillidium</taxon>
    </lineage>
</organism>
<gene>
    <name evidence="10" type="primary">PSAP</name>
    <name evidence="10" type="ORF">Anas_05903</name>
</gene>
<dbReference type="InterPro" id="IPR051428">
    <property type="entry name" value="Sphingo_Act-Surfact_Prot"/>
</dbReference>
<feature type="chain" id="PRO_5024390794" evidence="7">
    <location>
        <begin position="21"/>
        <end position="843"/>
    </location>
</feature>
<accession>A0A5N5SJL8</accession>
<feature type="domain" description="Saposin B-type" evidence="8">
    <location>
        <begin position="496"/>
        <end position="577"/>
    </location>
</feature>
<dbReference type="Pfam" id="PF03489">
    <property type="entry name" value="SapB_2"/>
    <property type="match status" value="6"/>
</dbReference>
<feature type="domain" description="Saposin A-type" evidence="9">
    <location>
        <begin position="21"/>
        <end position="61"/>
    </location>
</feature>
<keyword evidence="2" id="KW-0964">Secreted</keyword>
<evidence type="ECO:0000256" key="6">
    <source>
        <dbReference type="ARBA" id="ARBA00023180"/>
    </source>
</evidence>
<reference evidence="10 11" key="1">
    <citation type="journal article" date="2019" name="PLoS Biol.">
        <title>Sex chromosomes control vertical transmission of feminizing Wolbachia symbionts in an isopod.</title>
        <authorList>
            <person name="Becking T."/>
            <person name="Chebbi M.A."/>
            <person name="Giraud I."/>
            <person name="Moumen B."/>
            <person name="Laverre T."/>
            <person name="Caubet Y."/>
            <person name="Peccoud J."/>
            <person name="Gilbert C."/>
            <person name="Cordaux R."/>
        </authorList>
    </citation>
    <scope>NUCLEOTIDE SEQUENCE [LARGE SCALE GENOMIC DNA]</scope>
    <source>
        <strain evidence="10">ANa2</strain>
        <tissue evidence="10">Whole body excluding digestive tract and cuticle</tissue>
    </source>
</reference>
<feature type="domain" description="Saposin B-type" evidence="8">
    <location>
        <begin position="170"/>
        <end position="249"/>
    </location>
</feature>
<dbReference type="PROSITE" id="PS50015">
    <property type="entry name" value="SAP_B"/>
    <property type="match status" value="7"/>
</dbReference>
<comment type="caution">
    <text evidence="10">The sequence shown here is derived from an EMBL/GenBank/DDBJ whole genome shotgun (WGS) entry which is preliminary data.</text>
</comment>
<dbReference type="GO" id="GO:0006665">
    <property type="term" value="P:sphingolipid metabolic process"/>
    <property type="evidence" value="ECO:0007669"/>
    <property type="project" value="InterPro"/>
</dbReference>
<dbReference type="PROSITE" id="PS51110">
    <property type="entry name" value="SAP_A"/>
    <property type="match status" value="2"/>
</dbReference>
<feature type="domain" description="Saposin B-type" evidence="8">
    <location>
        <begin position="714"/>
        <end position="796"/>
    </location>
</feature>
<dbReference type="GO" id="GO:0005576">
    <property type="term" value="C:extracellular region"/>
    <property type="evidence" value="ECO:0007669"/>
    <property type="project" value="UniProtKB-SubCell"/>
</dbReference>
<dbReference type="FunFam" id="1.10.225.10:FF:000002">
    <property type="entry name" value="prosaposin isoform X2"/>
    <property type="match status" value="1"/>
</dbReference>
<dbReference type="SUPFAM" id="SSF47862">
    <property type="entry name" value="Saposin"/>
    <property type="match status" value="5"/>
</dbReference>
<evidence type="ECO:0000259" key="8">
    <source>
        <dbReference type="PROSITE" id="PS50015"/>
    </source>
</evidence>
<dbReference type="GO" id="GO:0016020">
    <property type="term" value="C:membrane"/>
    <property type="evidence" value="ECO:0007669"/>
    <property type="project" value="GOC"/>
</dbReference>
<evidence type="ECO:0000256" key="1">
    <source>
        <dbReference type="ARBA" id="ARBA00004613"/>
    </source>
</evidence>
<dbReference type="InterPro" id="IPR008138">
    <property type="entry name" value="SapB_2"/>
</dbReference>
<evidence type="ECO:0000256" key="5">
    <source>
        <dbReference type="ARBA" id="ARBA00023157"/>
    </source>
</evidence>
<dbReference type="InterPro" id="IPR008373">
    <property type="entry name" value="Saposin"/>
</dbReference>
<sequence length="843" mass="94299">MKWLIPLCLGLVCLYSFGEASLVVSKECKSGPKYWCGSIRNAKECKAVKHCIQAVWEKQILPEDNDNVCSICKEMVKEARDQLLSNETQDEIKQVFVRSCMLIPVKQIVKECIKLAYEFIPELVDTLASQMNPLAVCSTAGLCNNPYVDRLLIEYEVKNTDAVVKKGVTAAETCLDCKNFIKDVSKTVRTHSRADVLDHLLAICGRLSSLSEGCMALVQDNFQMIYDFLSSGLHPDEVCDLFGMCPRLHGDTTVIMPKTGDEPCDFCVAVVNSWRNNLIANTTKDEFKMILSGLCHQTGKFENECLSLVDQYFEVLYDVLISEIDPKDICKTLGLCGPNSVFNSKVPVWTTLQIRPEDHLPLVPLRPSFDEDKLIGLDEANSYKEEHFLPRVSLTKSSVRIVTAGKTGVIKVEANKGEQCIMCEFVLHFLQNVLNDGKTRDEIEQEVEKVCKLFPHTISEQCQDYIEAYGDQLIQLLILQIDPSTVRSGLEVTVNAKPTCVLCEFVMTELDQILEDKNNSESIKEAIDQVCYQLPKSIRKQCVAFVNTYVDQIIDLLVHDFTPAQICAQLGLCPGNKILPLPAPEEAQLPARRLFVKLPTVITYEKRGKKVKQSPQCILCEFIIAKLDALLINGATAIFMGPVKQKQIEEAVDEVCNLLPSSISENCLSFMKEYGNSIIELLVSHVAPKFVCTQIQLCRPHIPAGLVKATVKFPNDRCKVCEVLVDWVNDSLTVKDSDDAIVKIFRGVCDQIPGETPKNMCIDMTLKYGTFLPKLLKELKETKLVCQSIKECPLGRPKELLGSKKCTWGPSYWCKSKKHADSCGATQHCIEKVWLDGNSSSLG</sequence>
<keyword evidence="11" id="KW-1185">Reference proteome</keyword>
<dbReference type="OrthoDB" id="69496at2759"/>
<evidence type="ECO:0000256" key="3">
    <source>
        <dbReference type="ARBA" id="ARBA00022729"/>
    </source>
</evidence>
<dbReference type="InterPro" id="IPR008139">
    <property type="entry name" value="SaposinB_dom"/>
</dbReference>
<dbReference type="GO" id="GO:0005764">
    <property type="term" value="C:lysosome"/>
    <property type="evidence" value="ECO:0007669"/>
    <property type="project" value="InterPro"/>
</dbReference>
<dbReference type="InterPro" id="IPR007856">
    <property type="entry name" value="SapB_1"/>
</dbReference>
<dbReference type="Gene3D" id="1.10.225.10">
    <property type="entry name" value="Saposin-like"/>
    <property type="match status" value="7"/>
</dbReference>
<feature type="domain" description="Saposin B-type" evidence="8">
    <location>
        <begin position="65"/>
        <end position="147"/>
    </location>
</feature>
<evidence type="ECO:0000313" key="10">
    <source>
        <dbReference type="EMBL" id="KAB7493819.1"/>
    </source>
</evidence>
<keyword evidence="5" id="KW-1015">Disulfide bond</keyword>
<proteinExistence type="predicted"/>